<organism evidence="2 3">
    <name type="scientific">Tothia fuscella</name>
    <dbReference type="NCBI Taxonomy" id="1048955"/>
    <lineage>
        <taxon>Eukaryota</taxon>
        <taxon>Fungi</taxon>
        <taxon>Dikarya</taxon>
        <taxon>Ascomycota</taxon>
        <taxon>Pezizomycotina</taxon>
        <taxon>Dothideomycetes</taxon>
        <taxon>Pleosporomycetidae</taxon>
        <taxon>Venturiales</taxon>
        <taxon>Cylindrosympodiaceae</taxon>
        <taxon>Tothia</taxon>
    </lineage>
</organism>
<dbReference type="GO" id="GO:0016593">
    <property type="term" value="C:Cdc73/Paf1 complex"/>
    <property type="evidence" value="ECO:0007669"/>
    <property type="project" value="InterPro"/>
</dbReference>
<sequence length="477" mass="53227">MSSDEDLPEVSDLVNDKAPAQNSDEDLDDAGLKDDMEDLFGDEVDEEAEKMAQRQLDDSELDSGDDEGRVDRARQDEEPEQPETEDFNIQDIDMPRHPVPEPGDGETYVLKVPRFLGVDATAFTLQSFQPPTTDHHSLEPPSASFSAFKTAQTTIRWRHSPSDPDELQSNARFLRWADGSVTLQLASDPTIQYDITPKTLAPPQRNPKKPTPTSIHDKGGRTTTYNEKADSFTYLASASQEAFMVRITNKLTTSLVVVPSTAGTDEALERLQTSMAALTGNAGGTQRVTIERITEDPELAKKKAEQAEKEKLRAQRRLEAQQTRERDRTSRVFARGPRGAGGLTVGDLEDGDGGGGARRAPRPKQRRSRQEQYTDSEEEYGGRGRNAKEDHYDREDDFLADSDEDDDRDAEGEDDEDIDAVIESREREQREKQRERVGTPKRDRAPVAVEDDEPAGAAGSPVRTKRRRVIADDDEDE</sequence>
<dbReference type="PANTHER" id="PTHR23146">
    <property type="entry name" value="LEO1 PROTEIN"/>
    <property type="match status" value="1"/>
</dbReference>
<dbReference type="InterPro" id="IPR007149">
    <property type="entry name" value="Leo1"/>
</dbReference>
<dbReference type="OrthoDB" id="20844at2759"/>
<feature type="region of interest" description="Disordered" evidence="1">
    <location>
        <begin position="1"/>
        <end position="106"/>
    </location>
</feature>
<name>A0A9P4NPD3_9PEZI</name>
<dbReference type="AlphaFoldDB" id="A0A9P4NPD3"/>
<feature type="compositionally biased region" description="Basic and acidic residues" evidence="1">
    <location>
        <begin position="301"/>
        <end position="330"/>
    </location>
</feature>
<dbReference type="PANTHER" id="PTHR23146:SF0">
    <property type="entry name" value="RNA POLYMERASE-ASSOCIATED PROTEIN LEO1"/>
    <property type="match status" value="1"/>
</dbReference>
<gene>
    <name evidence="2" type="ORF">EJ08DRAFT_314213</name>
</gene>
<dbReference type="Proteomes" id="UP000800235">
    <property type="component" value="Unassembled WGS sequence"/>
</dbReference>
<feature type="compositionally biased region" description="Acidic residues" evidence="1">
    <location>
        <begin position="395"/>
        <end position="420"/>
    </location>
</feature>
<keyword evidence="3" id="KW-1185">Reference proteome</keyword>
<feature type="compositionally biased region" description="Basic and acidic residues" evidence="1">
    <location>
        <begin position="66"/>
        <end position="76"/>
    </location>
</feature>
<comment type="caution">
    <text evidence="2">The sequence shown here is derived from an EMBL/GenBank/DDBJ whole genome shotgun (WGS) entry which is preliminary data.</text>
</comment>
<proteinExistence type="predicted"/>
<feature type="region of interest" description="Disordered" evidence="1">
    <location>
        <begin position="196"/>
        <end position="223"/>
    </location>
</feature>
<feature type="compositionally biased region" description="Acidic residues" evidence="1">
    <location>
        <begin position="23"/>
        <end position="48"/>
    </location>
</feature>
<accession>A0A9P4NPD3</accession>
<evidence type="ECO:0000256" key="1">
    <source>
        <dbReference type="SAM" id="MobiDB-lite"/>
    </source>
</evidence>
<protein>
    <recommendedName>
        <fullName evidence="4">Leo1-like protein</fullName>
    </recommendedName>
</protein>
<feature type="compositionally biased region" description="Basic and acidic residues" evidence="1">
    <location>
        <begin position="380"/>
        <end position="394"/>
    </location>
</feature>
<dbReference type="GO" id="GO:1990269">
    <property type="term" value="F:RNA polymerase II C-terminal domain phosphoserine binding"/>
    <property type="evidence" value="ECO:0007669"/>
    <property type="project" value="TreeGrafter"/>
</dbReference>
<evidence type="ECO:0000313" key="2">
    <source>
        <dbReference type="EMBL" id="KAF2428876.1"/>
    </source>
</evidence>
<feature type="region of interest" description="Disordered" evidence="1">
    <location>
        <begin position="301"/>
        <end position="477"/>
    </location>
</feature>
<dbReference type="EMBL" id="MU007052">
    <property type="protein sequence ID" value="KAF2428876.1"/>
    <property type="molecule type" value="Genomic_DNA"/>
</dbReference>
<feature type="compositionally biased region" description="Acidic residues" evidence="1">
    <location>
        <begin position="77"/>
        <end position="88"/>
    </location>
</feature>
<evidence type="ECO:0000313" key="3">
    <source>
        <dbReference type="Proteomes" id="UP000800235"/>
    </source>
</evidence>
<dbReference type="GO" id="GO:0032968">
    <property type="term" value="P:positive regulation of transcription elongation by RNA polymerase II"/>
    <property type="evidence" value="ECO:0007669"/>
    <property type="project" value="TreeGrafter"/>
</dbReference>
<reference evidence="2" key="1">
    <citation type="journal article" date="2020" name="Stud. Mycol.">
        <title>101 Dothideomycetes genomes: a test case for predicting lifestyles and emergence of pathogens.</title>
        <authorList>
            <person name="Haridas S."/>
            <person name="Albert R."/>
            <person name="Binder M."/>
            <person name="Bloem J."/>
            <person name="Labutti K."/>
            <person name="Salamov A."/>
            <person name="Andreopoulos B."/>
            <person name="Baker S."/>
            <person name="Barry K."/>
            <person name="Bills G."/>
            <person name="Bluhm B."/>
            <person name="Cannon C."/>
            <person name="Castanera R."/>
            <person name="Culley D."/>
            <person name="Daum C."/>
            <person name="Ezra D."/>
            <person name="Gonzalez J."/>
            <person name="Henrissat B."/>
            <person name="Kuo A."/>
            <person name="Liang C."/>
            <person name="Lipzen A."/>
            <person name="Lutzoni F."/>
            <person name="Magnuson J."/>
            <person name="Mondo S."/>
            <person name="Nolan M."/>
            <person name="Ohm R."/>
            <person name="Pangilinan J."/>
            <person name="Park H.-J."/>
            <person name="Ramirez L."/>
            <person name="Alfaro M."/>
            <person name="Sun H."/>
            <person name="Tritt A."/>
            <person name="Yoshinaga Y."/>
            <person name="Zwiers L.-H."/>
            <person name="Turgeon B."/>
            <person name="Goodwin S."/>
            <person name="Spatafora J."/>
            <person name="Crous P."/>
            <person name="Grigoriev I."/>
        </authorList>
    </citation>
    <scope>NUCLEOTIDE SEQUENCE</scope>
    <source>
        <strain evidence="2">CBS 130266</strain>
    </source>
</reference>
<evidence type="ECO:0008006" key="4">
    <source>
        <dbReference type="Google" id="ProtNLM"/>
    </source>
</evidence>
<dbReference type="GO" id="GO:0006368">
    <property type="term" value="P:transcription elongation by RNA polymerase II"/>
    <property type="evidence" value="ECO:0007669"/>
    <property type="project" value="InterPro"/>
</dbReference>
<dbReference type="Pfam" id="PF04004">
    <property type="entry name" value="Leo1"/>
    <property type="match status" value="1"/>
</dbReference>
<feature type="compositionally biased region" description="Basic and acidic residues" evidence="1">
    <location>
        <begin position="422"/>
        <end position="445"/>
    </location>
</feature>